<reference evidence="1 2" key="1">
    <citation type="submission" date="2020-08" db="EMBL/GenBank/DDBJ databases">
        <title>Description of novel Flavobacterium F-392 isolate.</title>
        <authorList>
            <person name="Saticioglu I.B."/>
            <person name="Duman M."/>
            <person name="Altun S."/>
        </authorList>
    </citation>
    <scope>NUCLEOTIDE SEQUENCE [LARGE SCALE GENOMIC DNA]</scope>
    <source>
        <strain evidence="1 2">F-392</strain>
    </source>
</reference>
<comment type="caution">
    <text evidence="1">The sequence shown here is derived from an EMBL/GenBank/DDBJ whole genome shotgun (WGS) entry which is preliminary data.</text>
</comment>
<evidence type="ECO:0000313" key="1">
    <source>
        <dbReference type="EMBL" id="MBC5846303.1"/>
    </source>
</evidence>
<accession>A0A923N1L9</accession>
<dbReference type="EMBL" id="JACRUL010000114">
    <property type="protein sequence ID" value="MBC5846303.1"/>
    <property type="molecule type" value="Genomic_DNA"/>
</dbReference>
<organism evidence="1 2">
    <name type="scientific">Flavobacterium muglaense</name>
    <dbReference type="NCBI Taxonomy" id="2764716"/>
    <lineage>
        <taxon>Bacteria</taxon>
        <taxon>Pseudomonadati</taxon>
        <taxon>Bacteroidota</taxon>
        <taxon>Flavobacteriia</taxon>
        <taxon>Flavobacteriales</taxon>
        <taxon>Flavobacteriaceae</taxon>
        <taxon>Flavobacterium</taxon>
    </lineage>
</organism>
<sequence>MEIIWTQKARNSYWNNINYLEHYWNDTIADDFENETLRVLDIIEKNPHIGRYDEDFQCYIFLIVKQISLLYDLNNDQIILLNFWDNRQKPIKRLNI</sequence>
<gene>
    <name evidence="1" type="ORF">H8R25_17990</name>
</gene>
<dbReference type="InterPro" id="IPR035093">
    <property type="entry name" value="RelE/ParE_toxin_dom_sf"/>
</dbReference>
<dbReference type="AlphaFoldDB" id="A0A923N1L9"/>
<keyword evidence="2" id="KW-1185">Reference proteome</keyword>
<dbReference type="Gene3D" id="3.30.2310.20">
    <property type="entry name" value="RelE-like"/>
    <property type="match status" value="1"/>
</dbReference>
<protein>
    <submittedName>
        <fullName evidence="1">Type II toxin-antitoxin system RelE/ParE family toxin</fullName>
    </submittedName>
</protein>
<dbReference type="RefSeq" id="WP_187021830.1">
    <property type="nucleotide sequence ID" value="NZ_JACRUK010000113.1"/>
</dbReference>
<evidence type="ECO:0000313" key="2">
    <source>
        <dbReference type="Proteomes" id="UP000641454"/>
    </source>
</evidence>
<name>A0A923N1L9_9FLAO</name>
<dbReference type="Proteomes" id="UP000641454">
    <property type="component" value="Unassembled WGS sequence"/>
</dbReference>
<proteinExistence type="predicted"/>